<dbReference type="SUPFAM" id="SSF54913">
    <property type="entry name" value="GlnB-like"/>
    <property type="match status" value="1"/>
</dbReference>
<reference evidence="3 4" key="1">
    <citation type="journal article" date="2016" name="Nat. Commun.">
        <title>Thousands of microbial genomes shed light on interconnected biogeochemical processes in an aquifer system.</title>
        <authorList>
            <person name="Anantharaman K."/>
            <person name="Brown C.T."/>
            <person name="Hug L.A."/>
            <person name="Sharon I."/>
            <person name="Castelle C.J."/>
            <person name="Probst A.J."/>
            <person name="Thomas B.C."/>
            <person name="Singh A."/>
            <person name="Wilkins M.J."/>
            <person name="Karaoz U."/>
            <person name="Brodie E.L."/>
            <person name="Williams K.H."/>
            <person name="Hubbard S.S."/>
            <person name="Banfield J.F."/>
        </authorList>
    </citation>
    <scope>NUCLEOTIDE SEQUENCE [LARGE SCALE GENOMIC DNA]</scope>
</reference>
<dbReference type="InterPro" id="IPR011322">
    <property type="entry name" value="N-reg_PII-like_a/b"/>
</dbReference>
<dbReference type="STRING" id="1802451.A3C82_02265"/>
<protein>
    <submittedName>
        <fullName evidence="3">Transcriptional regulator</fullName>
    </submittedName>
</protein>
<dbReference type="PROSITE" id="PS51343">
    <property type="entry name" value="PII_GLNB_DOM"/>
    <property type="match status" value="1"/>
</dbReference>
<dbReference type="Pfam" id="PF00543">
    <property type="entry name" value="P-II"/>
    <property type="match status" value="1"/>
</dbReference>
<dbReference type="GO" id="GO:0005524">
    <property type="term" value="F:ATP binding"/>
    <property type="evidence" value="ECO:0007669"/>
    <property type="project" value="TreeGrafter"/>
</dbReference>
<dbReference type="GO" id="GO:0006808">
    <property type="term" value="P:regulation of nitrogen utilization"/>
    <property type="evidence" value="ECO:0007669"/>
    <property type="project" value="InterPro"/>
</dbReference>
<comment type="similarity">
    <text evidence="2">Belongs to the P(II) protein family.</text>
</comment>
<dbReference type="PRINTS" id="PR00340">
    <property type="entry name" value="PIIGLNB"/>
</dbReference>
<dbReference type="AlphaFoldDB" id="A0A1G2R3Z0"/>
<gene>
    <name evidence="3" type="ORF">A3C82_02265</name>
</gene>
<dbReference type="EMBL" id="MHTW01000010">
    <property type="protein sequence ID" value="OHA67533.1"/>
    <property type="molecule type" value="Genomic_DNA"/>
</dbReference>
<dbReference type="PROSITE" id="PS00638">
    <property type="entry name" value="PII_GLNB_CTER"/>
    <property type="match status" value="1"/>
</dbReference>
<dbReference type="PANTHER" id="PTHR30115">
    <property type="entry name" value="NITROGEN REGULATORY PROTEIN P-II"/>
    <property type="match status" value="1"/>
</dbReference>
<accession>A0A1G2R3Z0</accession>
<evidence type="ECO:0000256" key="2">
    <source>
        <dbReference type="RuleBase" id="RU003936"/>
    </source>
</evidence>
<keyword evidence="1" id="KW-0597">Phosphoprotein</keyword>
<dbReference type="InterPro" id="IPR015867">
    <property type="entry name" value="N-reg_PII/ATP_PRibTrfase_C"/>
</dbReference>
<comment type="caution">
    <text evidence="3">The sequence shown here is derived from an EMBL/GenBank/DDBJ whole genome shotgun (WGS) entry which is preliminary data.</text>
</comment>
<dbReference type="SMART" id="SM00938">
    <property type="entry name" value="P-II"/>
    <property type="match status" value="1"/>
</dbReference>
<feature type="modified residue" description="O-UMP-tyrosine" evidence="1">
    <location>
        <position position="51"/>
    </location>
</feature>
<evidence type="ECO:0000256" key="1">
    <source>
        <dbReference type="PIRSR" id="PIRSR602187-50"/>
    </source>
</evidence>
<dbReference type="InterPro" id="IPR017918">
    <property type="entry name" value="N-reg_PII_CS"/>
</dbReference>
<name>A0A1G2R3Z0_9BACT</name>
<dbReference type="PANTHER" id="PTHR30115:SF11">
    <property type="entry name" value="NITROGEN REGULATORY PROTEIN P-II HOMOLOG"/>
    <property type="match status" value="1"/>
</dbReference>
<sequence>MKKIEAIIRPEKLDEVRAALERSGYPGITITGVEGHGLQKGIVQQWRGEEYRVDILPKVKIEIVVGDEEAETIVQAILESAYTGGVGDGKVFIYDVAEAVRIRTRERGVRALA</sequence>
<dbReference type="Gene3D" id="3.30.70.120">
    <property type="match status" value="1"/>
</dbReference>
<evidence type="ECO:0000313" key="3">
    <source>
        <dbReference type="EMBL" id="OHA67533.1"/>
    </source>
</evidence>
<dbReference type="Proteomes" id="UP000176901">
    <property type="component" value="Unassembled WGS sequence"/>
</dbReference>
<organism evidence="3 4">
    <name type="scientific">Candidatus Wildermuthbacteria bacterium RIFCSPHIGHO2_02_FULL_47_12</name>
    <dbReference type="NCBI Taxonomy" id="1802451"/>
    <lineage>
        <taxon>Bacteria</taxon>
        <taxon>Candidatus Wildermuthiibacteriota</taxon>
    </lineage>
</organism>
<dbReference type="GO" id="GO:0030234">
    <property type="term" value="F:enzyme regulator activity"/>
    <property type="evidence" value="ECO:0007669"/>
    <property type="project" value="InterPro"/>
</dbReference>
<evidence type="ECO:0000313" key="4">
    <source>
        <dbReference type="Proteomes" id="UP000176901"/>
    </source>
</evidence>
<dbReference type="InterPro" id="IPR002187">
    <property type="entry name" value="N-reg_PII"/>
</dbReference>
<proteinExistence type="inferred from homology"/>
<dbReference type="GO" id="GO:0005829">
    <property type="term" value="C:cytosol"/>
    <property type="evidence" value="ECO:0007669"/>
    <property type="project" value="TreeGrafter"/>
</dbReference>